<dbReference type="AlphaFoldDB" id="A7I814"/>
<evidence type="ECO:0000256" key="1">
    <source>
        <dbReference type="SAM" id="Phobius"/>
    </source>
</evidence>
<gene>
    <name evidence="3" type="ordered locus">Mboo_1357</name>
</gene>
<dbReference type="GeneID" id="25393920"/>
<dbReference type="Proteomes" id="UP000002408">
    <property type="component" value="Chromosome"/>
</dbReference>
<evidence type="ECO:0000313" key="4">
    <source>
        <dbReference type="Proteomes" id="UP000002408"/>
    </source>
</evidence>
<dbReference type="Pfam" id="PF07790">
    <property type="entry name" value="Pilin_N"/>
    <property type="match status" value="1"/>
</dbReference>
<evidence type="ECO:0000313" key="3">
    <source>
        <dbReference type="EMBL" id="ABS55875.1"/>
    </source>
</evidence>
<dbReference type="InterPro" id="IPR013373">
    <property type="entry name" value="Flagellin/pilin_N_arc"/>
</dbReference>
<evidence type="ECO:0000259" key="2">
    <source>
        <dbReference type="Pfam" id="PF07790"/>
    </source>
</evidence>
<dbReference type="KEGG" id="mbn:Mboo_1357"/>
<accession>A7I814</accession>
<keyword evidence="4" id="KW-1185">Reference proteome</keyword>
<dbReference type="EMBL" id="CP000780">
    <property type="protein sequence ID" value="ABS55875.1"/>
    <property type="molecule type" value="Genomic_DNA"/>
</dbReference>
<dbReference type="RefSeq" id="WP_012106908.1">
    <property type="nucleotide sequence ID" value="NC_009712.1"/>
</dbReference>
<sequence length="148" mass="15033">MIYLATCRRKEEAISEVVSTILLVAITVILAAVIVAFVMGMASGMQKGKIATSTISRVNSSYVTVTFVGGQNAGSVVGINWTVNGAAPATWIGGSGVTAGMQNLPASGGILSIGANAYLAAPDPGKDRVMGVAVFSDGSQQVILDKTL</sequence>
<dbReference type="InterPro" id="IPR012859">
    <property type="entry name" value="Pilin_N_archaeal"/>
</dbReference>
<keyword evidence="1" id="KW-1133">Transmembrane helix</keyword>
<feature type="domain" description="Archaeal Type IV pilin N-terminal" evidence="2">
    <location>
        <begin position="12"/>
        <end position="72"/>
    </location>
</feature>
<keyword evidence="1" id="KW-0472">Membrane</keyword>
<dbReference type="NCBIfam" id="TIGR02537">
    <property type="entry name" value="arch_flag_Nterm"/>
    <property type="match status" value="1"/>
</dbReference>
<protein>
    <recommendedName>
        <fullName evidence="2">Archaeal Type IV pilin N-terminal domain-containing protein</fullName>
    </recommendedName>
</protein>
<keyword evidence="1" id="KW-0812">Transmembrane</keyword>
<name>A7I814_METB6</name>
<proteinExistence type="predicted"/>
<reference evidence="4" key="1">
    <citation type="journal article" date="2015" name="Microbiology">
        <title>Genome of Methanoregula boonei 6A8 reveals adaptations to oligotrophic peatland environments.</title>
        <authorList>
            <person name="Braeuer S."/>
            <person name="Cadillo-Quiroz H."/>
            <person name="Kyrpides N."/>
            <person name="Woyke T."/>
            <person name="Goodwin L."/>
            <person name="Detter C."/>
            <person name="Podell S."/>
            <person name="Yavitt J.B."/>
            <person name="Zinder S.H."/>
        </authorList>
    </citation>
    <scope>NUCLEOTIDE SEQUENCE [LARGE SCALE GENOMIC DNA]</scope>
    <source>
        <strain evidence="4">DSM 21154 / JCM 14090 / 6A8</strain>
    </source>
</reference>
<organism evidence="3 4">
    <name type="scientific">Methanoregula boonei (strain DSM 21154 / JCM 14090 / 6A8)</name>
    <dbReference type="NCBI Taxonomy" id="456442"/>
    <lineage>
        <taxon>Archaea</taxon>
        <taxon>Methanobacteriati</taxon>
        <taxon>Methanobacteriota</taxon>
        <taxon>Stenosarchaea group</taxon>
        <taxon>Methanomicrobia</taxon>
        <taxon>Methanomicrobiales</taxon>
        <taxon>Methanoregulaceae</taxon>
        <taxon>Methanoregula</taxon>
    </lineage>
</organism>
<dbReference type="eggNOG" id="arCOG02424">
    <property type="taxonomic scope" value="Archaea"/>
</dbReference>
<feature type="transmembrane region" description="Helical" evidence="1">
    <location>
        <begin position="20"/>
        <end position="42"/>
    </location>
</feature>
<dbReference type="HOGENOM" id="CLU_116126_2_0_2"/>